<keyword evidence="10" id="KW-1003">Cell membrane</keyword>
<dbReference type="PRINTS" id="PR00303">
    <property type="entry name" value="SECYTRNLCASE"/>
</dbReference>
<dbReference type="PIRSF" id="PIRSF004557">
    <property type="entry name" value="SecY"/>
    <property type="match status" value="1"/>
</dbReference>
<comment type="caution">
    <text evidence="12">The sequence shown here is derived from an EMBL/GenBank/DDBJ whole genome shotgun (WGS) entry which is preliminary data.</text>
</comment>
<evidence type="ECO:0000256" key="11">
    <source>
        <dbReference type="RuleBase" id="RU004349"/>
    </source>
</evidence>
<evidence type="ECO:0000256" key="10">
    <source>
        <dbReference type="HAMAP-Rule" id="MF_01465"/>
    </source>
</evidence>
<evidence type="ECO:0000256" key="3">
    <source>
        <dbReference type="ARBA" id="ARBA00022448"/>
    </source>
</evidence>
<feature type="transmembrane region" description="Helical" evidence="10">
    <location>
        <begin position="307"/>
        <end position="329"/>
    </location>
</feature>
<feature type="transmembrane region" description="Helical" evidence="10">
    <location>
        <begin position="18"/>
        <end position="36"/>
    </location>
</feature>
<dbReference type="InterPro" id="IPR023201">
    <property type="entry name" value="SecY_dom_sf"/>
</dbReference>
<evidence type="ECO:0000256" key="7">
    <source>
        <dbReference type="ARBA" id="ARBA00023010"/>
    </source>
</evidence>
<feature type="transmembrane region" description="Helical" evidence="10">
    <location>
        <begin position="144"/>
        <end position="166"/>
    </location>
</feature>
<keyword evidence="7 10" id="KW-0811">Translocation</keyword>
<accession>A0A1G2BWR4</accession>
<evidence type="ECO:0000256" key="6">
    <source>
        <dbReference type="ARBA" id="ARBA00022989"/>
    </source>
</evidence>
<evidence type="ECO:0000313" key="13">
    <source>
        <dbReference type="Proteomes" id="UP000177349"/>
    </source>
</evidence>
<protein>
    <recommendedName>
        <fullName evidence="9 10">Protein translocase subunit SecY</fullName>
    </recommendedName>
</protein>
<dbReference type="Gene3D" id="1.10.3370.10">
    <property type="entry name" value="SecY subunit domain"/>
    <property type="match status" value="1"/>
</dbReference>
<dbReference type="AlphaFoldDB" id="A0A1G2BWR4"/>
<feature type="transmembrane region" description="Helical" evidence="10">
    <location>
        <begin position="264"/>
        <end position="287"/>
    </location>
</feature>
<dbReference type="HAMAP" id="MF_01465">
    <property type="entry name" value="SecY"/>
    <property type="match status" value="1"/>
</dbReference>
<keyword evidence="8 10" id="KW-0472">Membrane</keyword>
<dbReference type="GO" id="GO:0006605">
    <property type="term" value="P:protein targeting"/>
    <property type="evidence" value="ECO:0007669"/>
    <property type="project" value="UniProtKB-UniRule"/>
</dbReference>
<evidence type="ECO:0000256" key="8">
    <source>
        <dbReference type="ARBA" id="ARBA00023136"/>
    </source>
</evidence>
<comment type="function">
    <text evidence="10">The central subunit of the protein translocation channel SecYEG. Consists of two halves formed by TMs 1-5 and 6-10. These two domains form a lateral gate at the front which open onto the bilayer between TMs 2 and 7, and are clamped together by SecE at the back. The channel is closed by both a pore ring composed of hydrophobic SecY resides and a short helix (helix 2A) on the extracellular side of the membrane which forms a plug. The plug probably moves laterally to allow the channel to open. The ring and the pore may move independently.</text>
</comment>
<dbReference type="PROSITE" id="PS00755">
    <property type="entry name" value="SECY_1"/>
    <property type="match status" value="1"/>
</dbReference>
<sequence>MLGKLTQVWKAKDIRKRIFFVLVMLVVFRIAAHIPLPGIDGSQLKDFFASNQFFGLLNLFSGGGLENFSVVMMGVGPYITASIIFQLLVMIVPKFEALQKEGEAGQQKINQYTRLLSVPLAMVQSYGFMILLERQANVNLIGNLSIFERFVAIIAATAGTVFLMWLGELITEKKVGNGISLMIFAGIIAGLPTAVRNTIAVYDQSQLVNMLIFVAIAIITVVAIVVITEGQRNIPISYARQIYGGRSAGGVNTHLPLRVNQAGVIPIIFAISIILFPPMIARFFVFAETAWIANAADFTIRLFDNSIFYGAFYFLMVFIFTYFYTAVVFKPEQIAENLQKQGGFIPGIRPGRHTEEYLGKTMGRIILAGAFFLGVIAILPLVIQQIVPITTLSVGGTSILIVVSVVIESVNQIDSQLVMRDYEGF</sequence>
<feature type="transmembrane region" description="Helical" evidence="10">
    <location>
        <begin position="68"/>
        <end position="92"/>
    </location>
</feature>
<name>A0A1G2BWR4_9BACT</name>
<feature type="transmembrane region" description="Helical" evidence="10">
    <location>
        <begin position="178"/>
        <end position="195"/>
    </location>
</feature>
<gene>
    <name evidence="10" type="primary">secY</name>
    <name evidence="12" type="ORF">A3B31_03240</name>
</gene>
<comment type="subcellular location">
    <subcellularLocation>
        <location evidence="10">Cell membrane</location>
        <topology evidence="10">Multi-pass membrane protein</topology>
    </subcellularLocation>
    <subcellularLocation>
        <location evidence="1">Membrane</location>
        <topology evidence="1">Multi-pass membrane protein</topology>
    </subcellularLocation>
</comment>
<dbReference type="Pfam" id="PF00344">
    <property type="entry name" value="SecY"/>
    <property type="match status" value="1"/>
</dbReference>
<comment type="caution">
    <text evidence="10">Lacks conserved residue(s) required for the propagation of feature annotation.</text>
</comment>
<dbReference type="InterPro" id="IPR026593">
    <property type="entry name" value="SecY"/>
</dbReference>
<evidence type="ECO:0000256" key="4">
    <source>
        <dbReference type="ARBA" id="ARBA00022692"/>
    </source>
</evidence>
<dbReference type="GO" id="GO:0065002">
    <property type="term" value="P:intracellular protein transmembrane transport"/>
    <property type="evidence" value="ECO:0007669"/>
    <property type="project" value="UniProtKB-UniRule"/>
</dbReference>
<evidence type="ECO:0000256" key="5">
    <source>
        <dbReference type="ARBA" id="ARBA00022927"/>
    </source>
</evidence>
<dbReference type="EMBL" id="MHKN01000010">
    <property type="protein sequence ID" value="OGY92770.1"/>
    <property type="molecule type" value="Genomic_DNA"/>
</dbReference>
<comment type="subunit">
    <text evidence="10">Component of the Sec protein translocase complex. Heterotrimer consisting of SecY, SecE and SecG subunits. The heterotrimers can form oligomers, although 1 heterotrimer is thought to be able to translocate proteins. Interacts with the ribosome. Interacts with SecDF, and other proteins may be involved. Interacts with SecA.</text>
</comment>
<dbReference type="PANTHER" id="PTHR10906">
    <property type="entry name" value="SECY/SEC61-ALPHA FAMILY MEMBER"/>
    <property type="match status" value="1"/>
</dbReference>
<comment type="similarity">
    <text evidence="2 10 11">Belongs to the SecY/SEC61-alpha family.</text>
</comment>
<feature type="transmembrane region" description="Helical" evidence="10">
    <location>
        <begin position="389"/>
        <end position="410"/>
    </location>
</feature>
<keyword evidence="4 10" id="KW-0812">Transmembrane</keyword>
<dbReference type="InterPro" id="IPR002208">
    <property type="entry name" value="SecY/SEC61-alpha"/>
</dbReference>
<reference evidence="12 13" key="1">
    <citation type="journal article" date="2016" name="Nat. Commun.">
        <title>Thousands of microbial genomes shed light on interconnected biogeochemical processes in an aquifer system.</title>
        <authorList>
            <person name="Anantharaman K."/>
            <person name="Brown C.T."/>
            <person name="Hug L.A."/>
            <person name="Sharon I."/>
            <person name="Castelle C.J."/>
            <person name="Probst A.J."/>
            <person name="Thomas B.C."/>
            <person name="Singh A."/>
            <person name="Wilkins M.J."/>
            <person name="Karaoz U."/>
            <person name="Brodie E.L."/>
            <person name="Williams K.H."/>
            <person name="Hubbard S.S."/>
            <person name="Banfield J.F."/>
        </authorList>
    </citation>
    <scope>NUCLEOTIDE SEQUENCE [LARGE SCALE GENOMIC DNA]</scope>
</reference>
<keyword evidence="3 10" id="KW-0813">Transport</keyword>
<evidence type="ECO:0000256" key="1">
    <source>
        <dbReference type="ARBA" id="ARBA00004141"/>
    </source>
</evidence>
<dbReference type="GO" id="GO:0005886">
    <property type="term" value="C:plasma membrane"/>
    <property type="evidence" value="ECO:0007669"/>
    <property type="project" value="UniProtKB-SubCell"/>
</dbReference>
<dbReference type="FunFam" id="1.10.3370.10:FF:000001">
    <property type="entry name" value="Preprotein translocase subunit SecY"/>
    <property type="match status" value="1"/>
</dbReference>
<keyword evidence="6 10" id="KW-1133">Transmembrane helix</keyword>
<dbReference type="GO" id="GO:0043952">
    <property type="term" value="P:protein transport by the Sec complex"/>
    <property type="evidence" value="ECO:0007669"/>
    <property type="project" value="UniProtKB-UniRule"/>
</dbReference>
<feature type="transmembrane region" description="Helical" evidence="10">
    <location>
        <begin position="207"/>
        <end position="227"/>
    </location>
</feature>
<keyword evidence="5 10" id="KW-0653">Protein transport</keyword>
<feature type="transmembrane region" description="Helical" evidence="10">
    <location>
        <begin position="365"/>
        <end position="383"/>
    </location>
</feature>
<organism evidence="12 13">
    <name type="scientific">Candidatus Komeilibacteria bacterium RIFCSPLOWO2_01_FULL_53_11</name>
    <dbReference type="NCBI Taxonomy" id="1798552"/>
    <lineage>
        <taxon>Bacteria</taxon>
        <taxon>Candidatus Komeiliibacteriota</taxon>
    </lineage>
</organism>
<dbReference type="InterPro" id="IPR030659">
    <property type="entry name" value="SecY_CS"/>
</dbReference>
<evidence type="ECO:0000256" key="2">
    <source>
        <dbReference type="ARBA" id="ARBA00005751"/>
    </source>
</evidence>
<dbReference type="NCBIfam" id="TIGR00967">
    <property type="entry name" value="3a0501s007"/>
    <property type="match status" value="1"/>
</dbReference>
<evidence type="ECO:0000313" key="12">
    <source>
        <dbReference type="EMBL" id="OGY92770.1"/>
    </source>
</evidence>
<evidence type="ECO:0000256" key="9">
    <source>
        <dbReference type="ARBA" id="ARBA00039733"/>
    </source>
</evidence>
<dbReference type="Proteomes" id="UP000177349">
    <property type="component" value="Unassembled WGS sequence"/>
</dbReference>
<dbReference type="SUPFAM" id="SSF103491">
    <property type="entry name" value="Preprotein translocase SecY subunit"/>
    <property type="match status" value="1"/>
</dbReference>
<proteinExistence type="inferred from homology"/>